<evidence type="ECO:0000256" key="4">
    <source>
        <dbReference type="ARBA" id="ARBA00022553"/>
    </source>
</evidence>
<keyword evidence="7" id="KW-0418">Kinase</keyword>
<protein>
    <recommendedName>
        <fullName evidence="3">histidine kinase</fullName>
        <ecNumber evidence="3">2.7.13.3</ecNumber>
    </recommendedName>
</protein>
<keyword evidence="10" id="KW-1133">Transmembrane helix</keyword>
<keyword evidence="4" id="KW-0597">Phosphoprotein</keyword>
<dbReference type="SMART" id="SM00304">
    <property type="entry name" value="HAMP"/>
    <property type="match status" value="1"/>
</dbReference>
<dbReference type="PROSITE" id="PS50885">
    <property type="entry name" value="HAMP"/>
    <property type="match status" value="1"/>
</dbReference>
<dbReference type="InterPro" id="IPR011712">
    <property type="entry name" value="Sig_transdc_His_kin_sub3_dim/P"/>
</dbReference>
<keyword evidence="8" id="KW-0067">ATP-binding</keyword>
<feature type="domain" description="Histidine kinase" evidence="11">
    <location>
        <begin position="264"/>
        <end position="458"/>
    </location>
</feature>
<dbReference type="SUPFAM" id="SSF158472">
    <property type="entry name" value="HAMP domain-like"/>
    <property type="match status" value="1"/>
</dbReference>
<evidence type="ECO:0000256" key="2">
    <source>
        <dbReference type="ARBA" id="ARBA00004370"/>
    </source>
</evidence>
<feature type="domain" description="HAMP" evidence="12">
    <location>
        <begin position="186"/>
        <end position="238"/>
    </location>
</feature>
<dbReference type="AlphaFoldDB" id="A0A7S8ICP4"/>
<dbReference type="InterPro" id="IPR017204">
    <property type="entry name" value="Sig_transdc_His_kin_STH3221"/>
</dbReference>
<dbReference type="EC" id="2.7.13.3" evidence="3"/>
<dbReference type="InterPro" id="IPR005467">
    <property type="entry name" value="His_kinase_dom"/>
</dbReference>
<dbReference type="KEGG" id="pmet:G4Y79_12405"/>
<evidence type="ECO:0000256" key="3">
    <source>
        <dbReference type="ARBA" id="ARBA00012438"/>
    </source>
</evidence>
<keyword evidence="6" id="KW-0547">Nucleotide-binding</keyword>
<dbReference type="GO" id="GO:0000155">
    <property type="term" value="F:phosphorelay sensor kinase activity"/>
    <property type="evidence" value="ECO:0007669"/>
    <property type="project" value="InterPro"/>
</dbReference>
<evidence type="ECO:0000256" key="8">
    <source>
        <dbReference type="ARBA" id="ARBA00022840"/>
    </source>
</evidence>
<comment type="catalytic activity">
    <reaction evidence="1">
        <text>ATP + protein L-histidine = ADP + protein N-phospho-L-histidine.</text>
        <dbReference type="EC" id="2.7.13.3"/>
    </reaction>
</comment>
<feature type="transmembrane region" description="Helical" evidence="10">
    <location>
        <begin position="20"/>
        <end position="41"/>
    </location>
</feature>
<dbReference type="PANTHER" id="PTHR24421:SF10">
    <property type="entry name" value="NITRATE_NITRITE SENSOR PROTEIN NARQ"/>
    <property type="match status" value="1"/>
</dbReference>
<feature type="transmembrane region" description="Helical" evidence="10">
    <location>
        <begin position="166"/>
        <end position="188"/>
    </location>
</feature>
<evidence type="ECO:0000313" key="13">
    <source>
        <dbReference type="EMBL" id="QPC80519.1"/>
    </source>
</evidence>
<evidence type="ECO:0000313" key="14">
    <source>
        <dbReference type="Proteomes" id="UP000594468"/>
    </source>
</evidence>
<keyword evidence="10" id="KW-0812">Transmembrane</keyword>
<name>A0A7S8ICP4_9CHLR</name>
<dbReference type="GO" id="GO:0046983">
    <property type="term" value="F:protein dimerization activity"/>
    <property type="evidence" value="ECO:0007669"/>
    <property type="project" value="InterPro"/>
</dbReference>
<accession>A0A7S8ICP4</accession>
<evidence type="ECO:0000259" key="12">
    <source>
        <dbReference type="PROSITE" id="PS50885"/>
    </source>
</evidence>
<dbReference type="Proteomes" id="UP000594468">
    <property type="component" value="Chromosome"/>
</dbReference>
<organism evidence="13 14">
    <name type="scientific">Phototrophicus methaneseepsis</name>
    <dbReference type="NCBI Taxonomy" id="2710758"/>
    <lineage>
        <taxon>Bacteria</taxon>
        <taxon>Bacillati</taxon>
        <taxon>Chloroflexota</taxon>
        <taxon>Candidatus Thermofontia</taxon>
        <taxon>Phototrophicales</taxon>
        <taxon>Phototrophicaceae</taxon>
        <taxon>Phototrophicus</taxon>
    </lineage>
</organism>
<evidence type="ECO:0000256" key="1">
    <source>
        <dbReference type="ARBA" id="ARBA00000085"/>
    </source>
</evidence>
<dbReference type="PIRSF" id="PIRSF037433">
    <property type="entry name" value="STHK_STH3221_prd"/>
    <property type="match status" value="1"/>
</dbReference>
<dbReference type="SMART" id="SM00387">
    <property type="entry name" value="HATPase_c"/>
    <property type="match status" value="1"/>
</dbReference>
<evidence type="ECO:0000259" key="11">
    <source>
        <dbReference type="PROSITE" id="PS50109"/>
    </source>
</evidence>
<proteinExistence type="predicted"/>
<reference evidence="13 14" key="1">
    <citation type="submission" date="2020-02" db="EMBL/GenBank/DDBJ databases">
        <authorList>
            <person name="Zheng R.K."/>
            <person name="Sun C.M."/>
        </authorList>
    </citation>
    <scope>NUCLEOTIDE SEQUENCE [LARGE SCALE GENOMIC DNA]</scope>
    <source>
        <strain evidence="14">rifampicinis</strain>
    </source>
</reference>
<dbReference type="Gene3D" id="1.20.5.1930">
    <property type="match status" value="1"/>
</dbReference>
<evidence type="ECO:0000256" key="6">
    <source>
        <dbReference type="ARBA" id="ARBA00022741"/>
    </source>
</evidence>
<keyword evidence="10" id="KW-0472">Membrane</keyword>
<dbReference type="PROSITE" id="PS50109">
    <property type="entry name" value="HIS_KIN"/>
    <property type="match status" value="1"/>
</dbReference>
<dbReference type="InterPro" id="IPR050482">
    <property type="entry name" value="Sensor_HK_TwoCompSys"/>
</dbReference>
<dbReference type="Pfam" id="PF02518">
    <property type="entry name" value="HATPase_c"/>
    <property type="match status" value="1"/>
</dbReference>
<dbReference type="InterPro" id="IPR003660">
    <property type="entry name" value="HAMP_dom"/>
</dbReference>
<dbReference type="EMBL" id="CP062983">
    <property type="protein sequence ID" value="QPC80519.1"/>
    <property type="molecule type" value="Genomic_DNA"/>
</dbReference>
<dbReference type="CDD" id="cd06225">
    <property type="entry name" value="HAMP"/>
    <property type="match status" value="1"/>
</dbReference>
<dbReference type="GO" id="GO:0016020">
    <property type="term" value="C:membrane"/>
    <property type="evidence" value="ECO:0007669"/>
    <property type="project" value="UniProtKB-SubCell"/>
</dbReference>
<dbReference type="Pfam" id="PF00672">
    <property type="entry name" value="HAMP"/>
    <property type="match status" value="1"/>
</dbReference>
<keyword evidence="5" id="KW-0808">Transferase</keyword>
<dbReference type="InterPro" id="IPR036890">
    <property type="entry name" value="HATPase_C_sf"/>
</dbReference>
<dbReference type="PANTHER" id="PTHR24421">
    <property type="entry name" value="NITRATE/NITRITE SENSOR PROTEIN NARX-RELATED"/>
    <property type="match status" value="1"/>
</dbReference>
<sequence length="470" mass="52608">MNNILESRLFQRFWQFAGAVSIRVKVLGIVLSVILLLSIFVTMQMRSALFDTIQHNLEHQGHALASQFAETLAPLIQADDIEGITAYLLDRQHHYSTAGHNTAVEYISVIGEGQQINTWGEAPPPSTTIENVIHLEAPIEGTDAMLHLGIADVTVDQTVQEVTIQLLMITLVMVAFGFAAAFFLTWILTRPIYDLVDATQAVARGDFSQRVSRWADDEIGELSIAFNSMTKSLAQAEVEREEREQMRSQYVNNVITAQEDERKRIARELHDSTGQSLTSLLVGLKNLKDADGDETVSERIDDLRDIVSRTLDEVRQMAWQLRPSALDDLGLISALHRYIDDYQQRFNVQVDFVTKDMDGRLQMEIETSIYRVVQEALTNIARHAQATTASVIIDRRPNAIRIIVEDNGVGFVPPSRQESKSLGLQGIRERAALFNGTLTIETEPGHGTSLFIEIPLDQKSIAETNRNGTE</sequence>
<evidence type="ECO:0000256" key="9">
    <source>
        <dbReference type="ARBA" id="ARBA00023012"/>
    </source>
</evidence>
<evidence type="ECO:0000256" key="10">
    <source>
        <dbReference type="SAM" id="Phobius"/>
    </source>
</evidence>
<evidence type="ECO:0000256" key="5">
    <source>
        <dbReference type="ARBA" id="ARBA00022679"/>
    </source>
</evidence>
<comment type="subcellular location">
    <subcellularLocation>
        <location evidence="2">Membrane</location>
    </subcellularLocation>
</comment>
<dbReference type="Gene3D" id="6.10.340.10">
    <property type="match status" value="1"/>
</dbReference>
<keyword evidence="9" id="KW-0902">Two-component regulatory system</keyword>
<dbReference type="RefSeq" id="WP_195168594.1">
    <property type="nucleotide sequence ID" value="NZ_CP062983.1"/>
</dbReference>
<dbReference type="CDD" id="cd16917">
    <property type="entry name" value="HATPase_UhpB-NarQ-NarX-like"/>
    <property type="match status" value="1"/>
</dbReference>
<keyword evidence="14" id="KW-1185">Reference proteome</keyword>
<dbReference type="InterPro" id="IPR003594">
    <property type="entry name" value="HATPase_dom"/>
</dbReference>
<dbReference type="SUPFAM" id="SSF55874">
    <property type="entry name" value="ATPase domain of HSP90 chaperone/DNA topoisomerase II/histidine kinase"/>
    <property type="match status" value="1"/>
</dbReference>
<dbReference type="Gene3D" id="3.30.565.10">
    <property type="entry name" value="Histidine kinase-like ATPase, C-terminal domain"/>
    <property type="match status" value="1"/>
</dbReference>
<gene>
    <name evidence="13" type="ORF">G4Y79_12405</name>
</gene>
<evidence type="ECO:0000256" key="7">
    <source>
        <dbReference type="ARBA" id="ARBA00022777"/>
    </source>
</evidence>
<dbReference type="Pfam" id="PF07730">
    <property type="entry name" value="HisKA_3"/>
    <property type="match status" value="1"/>
</dbReference>
<dbReference type="GO" id="GO:0005524">
    <property type="term" value="F:ATP binding"/>
    <property type="evidence" value="ECO:0007669"/>
    <property type="project" value="UniProtKB-KW"/>
</dbReference>